<feature type="transmembrane region" description="Helical" evidence="1">
    <location>
        <begin position="76"/>
        <end position="95"/>
    </location>
</feature>
<gene>
    <name evidence="2" type="ORF">O0I10_000017</name>
</gene>
<feature type="transmembrane region" description="Helical" evidence="1">
    <location>
        <begin position="107"/>
        <end position="128"/>
    </location>
</feature>
<organism evidence="2 3">
    <name type="scientific">Lichtheimia ornata</name>
    <dbReference type="NCBI Taxonomy" id="688661"/>
    <lineage>
        <taxon>Eukaryota</taxon>
        <taxon>Fungi</taxon>
        <taxon>Fungi incertae sedis</taxon>
        <taxon>Mucoromycota</taxon>
        <taxon>Mucoromycotina</taxon>
        <taxon>Mucoromycetes</taxon>
        <taxon>Mucorales</taxon>
        <taxon>Lichtheimiaceae</taxon>
        <taxon>Lichtheimia</taxon>
    </lineage>
</organism>
<evidence type="ECO:0000313" key="2">
    <source>
        <dbReference type="EMBL" id="KAJ8663744.1"/>
    </source>
</evidence>
<accession>A0AAD7Y4N1</accession>
<keyword evidence="1" id="KW-0472">Membrane</keyword>
<keyword evidence="3" id="KW-1185">Reference proteome</keyword>
<proteinExistence type="predicted"/>
<sequence>MEATTLSTAARNAFQIFGQVYVFIYNQLRQLNIPMPPPDRVFVLLSNLGSSLIANAPPALRQFYANLAQLPIQSNLFAIVAILFVLYIVYNLVMATVRSIVRMVYGFIRFTFIVVMLVSCLVLLSQYYEIPILQDFLGVALQQQQQQQQQHPSSFVYQHDL</sequence>
<dbReference type="GeneID" id="83207439"/>
<reference evidence="2 3" key="1">
    <citation type="submission" date="2023-03" db="EMBL/GenBank/DDBJ databases">
        <title>Genome sequence of Lichtheimia ornata CBS 291.66.</title>
        <authorList>
            <person name="Mohabir J.T."/>
            <person name="Shea T.P."/>
            <person name="Kurbessoian T."/>
            <person name="Berby B."/>
            <person name="Fontaine J."/>
            <person name="Livny J."/>
            <person name="Gnirke A."/>
            <person name="Stajich J.E."/>
            <person name="Cuomo C.A."/>
        </authorList>
    </citation>
    <scope>NUCLEOTIDE SEQUENCE [LARGE SCALE GENOMIC DNA]</scope>
    <source>
        <strain evidence="2">CBS 291.66</strain>
    </source>
</reference>
<dbReference type="Proteomes" id="UP001234581">
    <property type="component" value="Unassembled WGS sequence"/>
</dbReference>
<keyword evidence="1" id="KW-1133">Transmembrane helix</keyword>
<comment type="caution">
    <text evidence="2">The sequence shown here is derived from an EMBL/GenBank/DDBJ whole genome shotgun (WGS) entry which is preliminary data.</text>
</comment>
<evidence type="ECO:0000313" key="3">
    <source>
        <dbReference type="Proteomes" id="UP001234581"/>
    </source>
</evidence>
<dbReference type="RefSeq" id="XP_058348656.1">
    <property type="nucleotide sequence ID" value="XM_058480133.1"/>
</dbReference>
<keyword evidence="1" id="KW-0812">Transmembrane</keyword>
<dbReference type="AlphaFoldDB" id="A0AAD7Y4N1"/>
<name>A0AAD7Y4N1_9FUNG</name>
<protein>
    <submittedName>
        <fullName evidence="2">Uncharacterized protein</fullName>
    </submittedName>
</protein>
<evidence type="ECO:0000256" key="1">
    <source>
        <dbReference type="SAM" id="Phobius"/>
    </source>
</evidence>
<dbReference type="EMBL" id="JARTCD010000001">
    <property type="protein sequence ID" value="KAJ8663744.1"/>
    <property type="molecule type" value="Genomic_DNA"/>
</dbReference>